<keyword evidence="3" id="KW-1185">Reference proteome</keyword>
<organism evidence="2 3">
    <name type="scientific">Morella rubra</name>
    <name type="common">Chinese bayberry</name>
    <dbReference type="NCBI Taxonomy" id="262757"/>
    <lineage>
        <taxon>Eukaryota</taxon>
        <taxon>Viridiplantae</taxon>
        <taxon>Streptophyta</taxon>
        <taxon>Embryophyta</taxon>
        <taxon>Tracheophyta</taxon>
        <taxon>Spermatophyta</taxon>
        <taxon>Magnoliopsida</taxon>
        <taxon>eudicotyledons</taxon>
        <taxon>Gunneridae</taxon>
        <taxon>Pentapetalae</taxon>
        <taxon>rosids</taxon>
        <taxon>fabids</taxon>
        <taxon>Fagales</taxon>
        <taxon>Myricaceae</taxon>
        <taxon>Morella</taxon>
    </lineage>
</organism>
<evidence type="ECO:0000313" key="3">
    <source>
        <dbReference type="Proteomes" id="UP000516437"/>
    </source>
</evidence>
<feature type="domain" description="SnoaL-like" evidence="1">
    <location>
        <begin position="89"/>
        <end position="182"/>
    </location>
</feature>
<evidence type="ECO:0000259" key="1">
    <source>
        <dbReference type="Pfam" id="PF12680"/>
    </source>
</evidence>
<name>A0A6A1VTK7_9ROSI</name>
<dbReference type="OrthoDB" id="1886670at2759"/>
<gene>
    <name evidence="2" type="ORF">CJ030_MR4G025274</name>
</gene>
<dbReference type="PANTHER" id="PTHR33698">
    <property type="entry name" value="NUCLEAR TRANSPORT FACTOR 2 (NTF2)-LIKE PROTEIN"/>
    <property type="match status" value="1"/>
</dbReference>
<dbReference type="Pfam" id="PF12680">
    <property type="entry name" value="SnoaL_2"/>
    <property type="match status" value="1"/>
</dbReference>
<dbReference type="SUPFAM" id="SSF54427">
    <property type="entry name" value="NTF2-like"/>
    <property type="match status" value="1"/>
</dbReference>
<evidence type="ECO:0000313" key="2">
    <source>
        <dbReference type="EMBL" id="KAB1215356.1"/>
    </source>
</evidence>
<sequence length="286" mass="32627">MAGVVNLSGKAPCPLMCSKTLARPAHGSLPFKATCQLKNQTMRITQHGICVRWQATNRLSRDRKLVVAMSSNRNSSFTSSSPSPSETINKFYTCINEKNLKQLREIISEECYIEDCSFPQPLQGKKEVMQFLEQLTASMGQNVKFCIGHVCEGDDFTAGVKWHLEWKKSQIPFTKGCSFFECSRMGERMIIRNAQVVIESPIKPGVLVLTLLKTLTSLFDDFPKATEWFLKSPHVILQWILRIYSILVAPFVNPLLEGYIQLWNFIARVLLSAFKLLRYITMIFFK</sequence>
<accession>A0A6A1VTK7</accession>
<dbReference type="InterPro" id="IPR037401">
    <property type="entry name" value="SnoaL-like"/>
</dbReference>
<dbReference type="AlphaFoldDB" id="A0A6A1VTK7"/>
<protein>
    <recommendedName>
        <fullName evidence="1">SnoaL-like domain-containing protein</fullName>
    </recommendedName>
</protein>
<proteinExistence type="predicted"/>
<dbReference type="EMBL" id="RXIC02000022">
    <property type="protein sequence ID" value="KAB1215356.1"/>
    <property type="molecule type" value="Genomic_DNA"/>
</dbReference>
<dbReference type="Gene3D" id="3.10.450.50">
    <property type="match status" value="1"/>
</dbReference>
<dbReference type="InterPro" id="IPR032710">
    <property type="entry name" value="NTF2-like_dom_sf"/>
</dbReference>
<comment type="caution">
    <text evidence="2">The sequence shown here is derived from an EMBL/GenBank/DDBJ whole genome shotgun (WGS) entry which is preliminary data.</text>
</comment>
<dbReference type="Proteomes" id="UP000516437">
    <property type="component" value="Chromosome 4"/>
</dbReference>
<dbReference type="PANTHER" id="PTHR33698:SF1">
    <property type="entry name" value="NUCLEAR TRANSPORT FACTOR 2 (NTF2) FAMILY PROTEIN"/>
    <property type="match status" value="1"/>
</dbReference>
<reference evidence="2 3" key="1">
    <citation type="journal article" date="2019" name="Plant Biotechnol. J.">
        <title>The red bayberry genome and genetic basis of sex determination.</title>
        <authorList>
            <person name="Jia H.M."/>
            <person name="Jia H.J."/>
            <person name="Cai Q.L."/>
            <person name="Wang Y."/>
            <person name="Zhao H.B."/>
            <person name="Yang W.F."/>
            <person name="Wang G.Y."/>
            <person name="Li Y.H."/>
            <person name="Zhan D.L."/>
            <person name="Shen Y.T."/>
            <person name="Niu Q.F."/>
            <person name="Chang L."/>
            <person name="Qiu J."/>
            <person name="Zhao L."/>
            <person name="Xie H.B."/>
            <person name="Fu W.Y."/>
            <person name="Jin J."/>
            <person name="Li X.W."/>
            <person name="Jiao Y."/>
            <person name="Zhou C.C."/>
            <person name="Tu T."/>
            <person name="Chai C.Y."/>
            <person name="Gao J.L."/>
            <person name="Fan L.J."/>
            <person name="van de Weg E."/>
            <person name="Wang J.Y."/>
            <person name="Gao Z.S."/>
        </authorList>
    </citation>
    <scope>NUCLEOTIDE SEQUENCE [LARGE SCALE GENOMIC DNA]</scope>
    <source>
        <tissue evidence="2">Leaves</tissue>
    </source>
</reference>